<comment type="caution">
    <text evidence="1">The sequence shown here is derived from an EMBL/GenBank/DDBJ whole genome shotgun (WGS) entry which is preliminary data.</text>
</comment>
<sequence>MRRPFVPVMSQIHYVIPDRLKPQSRFKTQIQEFFTSIIICILTVIHPGCAAVGSQARPTEQVLVGAPVITRRRSLLQNLPQLRCSKHPGGGAAGGGGGEEKGRVLLAKAGQHIA</sequence>
<protein>
    <submittedName>
        <fullName evidence="1">Uncharacterized protein</fullName>
    </submittedName>
</protein>
<name>A0AAE1U1Y3_9EUCA</name>
<accession>A0AAE1U1Y3</accession>
<dbReference type="Proteomes" id="UP001292094">
    <property type="component" value="Unassembled WGS sequence"/>
</dbReference>
<gene>
    <name evidence="1" type="ORF">Pmani_022602</name>
</gene>
<organism evidence="1 2">
    <name type="scientific">Petrolisthes manimaculis</name>
    <dbReference type="NCBI Taxonomy" id="1843537"/>
    <lineage>
        <taxon>Eukaryota</taxon>
        <taxon>Metazoa</taxon>
        <taxon>Ecdysozoa</taxon>
        <taxon>Arthropoda</taxon>
        <taxon>Crustacea</taxon>
        <taxon>Multicrustacea</taxon>
        <taxon>Malacostraca</taxon>
        <taxon>Eumalacostraca</taxon>
        <taxon>Eucarida</taxon>
        <taxon>Decapoda</taxon>
        <taxon>Pleocyemata</taxon>
        <taxon>Anomura</taxon>
        <taxon>Galatheoidea</taxon>
        <taxon>Porcellanidae</taxon>
        <taxon>Petrolisthes</taxon>
    </lineage>
</organism>
<reference evidence="1" key="1">
    <citation type="submission" date="2023-11" db="EMBL/GenBank/DDBJ databases">
        <title>Genome assemblies of two species of porcelain crab, Petrolisthes cinctipes and Petrolisthes manimaculis (Anomura: Porcellanidae).</title>
        <authorList>
            <person name="Angst P."/>
        </authorList>
    </citation>
    <scope>NUCLEOTIDE SEQUENCE</scope>
    <source>
        <strain evidence="1">PB745_02</strain>
        <tissue evidence="1">Gill</tissue>
    </source>
</reference>
<evidence type="ECO:0000313" key="1">
    <source>
        <dbReference type="EMBL" id="KAK4305496.1"/>
    </source>
</evidence>
<evidence type="ECO:0000313" key="2">
    <source>
        <dbReference type="Proteomes" id="UP001292094"/>
    </source>
</evidence>
<proteinExistence type="predicted"/>
<dbReference type="AlphaFoldDB" id="A0AAE1U1Y3"/>
<keyword evidence="2" id="KW-1185">Reference proteome</keyword>
<dbReference type="EMBL" id="JAWZYT010002266">
    <property type="protein sequence ID" value="KAK4305496.1"/>
    <property type="molecule type" value="Genomic_DNA"/>
</dbReference>